<accession>A0ABR3N9B7</accession>
<name>A0ABR3N9B7_9TELE</name>
<keyword evidence="2" id="KW-1185">Reference proteome</keyword>
<protein>
    <submittedName>
        <fullName evidence="1">Uncharacterized protein</fullName>
    </submittedName>
</protein>
<evidence type="ECO:0000313" key="2">
    <source>
        <dbReference type="Proteomes" id="UP001558613"/>
    </source>
</evidence>
<proteinExistence type="predicted"/>
<gene>
    <name evidence="1" type="ORF">QQF64_026356</name>
</gene>
<comment type="caution">
    <text evidence="1">The sequence shown here is derived from an EMBL/GenBank/DDBJ whole genome shotgun (WGS) entry which is preliminary data.</text>
</comment>
<dbReference type="EMBL" id="JAYMGO010000005">
    <property type="protein sequence ID" value="KAL1273542.1"/>
    <property type="molecule type" value="Genomic_DNA"/>
</dbReference>
<sequence>MDRLMILISTVTHKCQILLRNSMTDRFASNERESAGWEWNKDVLLLEESGKALVSNTPPIQRRKSSQSQCATERCALYEQINVNLLRFKRIICRMADRKILAA</sequence>
<dbReference type="Proteomes" id="UP001558613">
    <property type="component" value="Unassembled WGS sequence"/>
</dbReference>
<organism evidence="1 2">
    <name type="scientific">Cirrhinus molitorella</name>
    <name type="common">mud carp</name>
    <dbReference type="NCBI Taxonomy" id="172907"/>
    <lineage>
        <taxon>Eukaryota</taxon>
        <taxon>Metazoa</taxon>
        <taxon>Chordata</taxon>
        <taxon>Craniata</taxon>
        <taxon>Vertebrata</taxon>
        <taxon>Euteleostomi</taxon>
        <taxon>Actinopterygii</taxon>
        <taxon>Neopterygii</taxon>
        <taxon>Teleostei</taxon>
        <taxon>Ostariophysi</taxon>
        <taxon>Cypriniformes</taxon>
        <taxon>Cyprinidae</taxon>
        <taxon>Labeoninae</taxon>
        <taxon>Labeonini</taxon>
        <taxon>Cirrhinus</taxon>
    </lineage>
</organism>
<evidence type="ECO:0000313" key="1">
    <source>
        <dbReference type="EMBL" id="KAL1273542.1"/>
    </source>
</evidence>
<reference evidence="1 2" key="1">
    <citation type="submission" date="2023-09" db="EMBL/GenBank/DDBJ databases">
        <authorList>
            <person name="Wang M."/>
        </authorList>
    </citation>
    <scope>NUCLEOTIDE SEQUENCE [LARGE SCALE GENOMIC DNA]</scope>
    <source>
        <strain evidence="1">GT-2023</strain>
        <tissue evidence="1">Liver</tissue>
    </source>
</reference>